<reference evidence="1 2" key="1">
    <citation type="submission" date="2019-03" db="EMBL/GenBank/DDBJ databases">
        <title>Deep-cultivation of Planctomycetes and their phenomic and genomic characterization uncovers novel biology.</title>
        <authorList>
            <person name="Wiegand S."/>
            <person name="Jogler M."/>
            <person name="Boedeker C."/>
            <person name="Pinto D."/>
            <person name="Vollmers J."/>
            <person name="Rivas-Marin E."/>
            <person name="Kohn T."/>
            <person name="Peeters S.H."/>
            <person name="Heuer A."/>
            <person name="Rast P."/>
            <person name="Oberbeckmann S."/>
            <person name="Bunk B."/>
            <person name="Jeske O."/>
            <person name="Meyerdierks A."/>
            <person name="Storesund J.E."/>
            <person name="Kallscheuer N."/>
            <person name="Luecker S."/>
            <person name="Lage O.M."/>
            <person name="Pohl T."/>
            <person name="Merkel B.J."/>
            <person name="Hornburger P."/>
            <person name="Mueller R.-W."/>
            <person name="Bruemmer F."/>
            <person name="Labrenz M."/>
            <person name="Spormann A.M."/>
            <person name="Op den Camp H."/>
            <person name="Overmann J."/>
            <person name="Amann R."/>
            <person name="Jetten M.S.M."/>
            <person name="Mascher T."/>
            <person name="Medema M.H."/>
            <person name="Devos D.P."/>
            <person name="Kaster A.-K."/>
            <person name="Ovreas L."/>
            <person name="Rohde M."/>
            <person name="Galperin M.Y."/>
            <person name="Jogler C."/>
        </authorList>
    </citation>
    <scope>NUCLEOTIDE SEQUENCE [LARGE SCALE GENOMIC DNA]</scope>
    <source>
        <strain evidence="1 2">V144</strain>
    </source>
</reference>
<dbReference type="InterPro" id="IPR052960">
    <property type="entry name" value="GlcN6P_deaminase-like"/>
</dbReference>
<organism evidence="1 2">
    <name type="scientific">Gimesia aquarii</name>
    <dbReference type="NCBI Taxonomy" id="2527964"/>
    <lineage>
        <taxon>Bacteria</taxon>
        <taxon>Pseudomonadati</taxon>
        <taxon>Planctomycetota</taxon>
        <taxon>Planctomycetia</taxon>
        <taxon>Planctomycetales</taxon>
        <taxon>Planctomycetaceae</taxon>
        <taxon>Gimesia</taxon>
    </lineage>
</organism>
<proteinExistence type="predicted"/>
<accession>A0A517VNV5</accession>
<evidence type="ECO:0000313" key="2">
    <source>
        <dbReference type="Proteomes" id="UP000318704"/>
    </source>
</evidence>
<dbReference type="KEGG" id="gaw:V144x_01260"/>
<name>A0A517VNV5_9PLAN</name>
<dbReference type="AlphaFoldDB" id="A0A517VNV5"/>
<dbReference type="PANTHER" id="PTHR42892">
    <property type="entry name" value="GLUCOSAMINE-6-PHOSPHATE DEAMINASE-LIKE PROTEIN BT_0258-RELATED"/>
    <property type="match status" value="1"/>
</dbReference>
<dbReference type="Gene3D" id="3.40.50.1360">
    <property type="match status" value="1"/>
</dbReference>
<protein>
    <submittedName>
        <fullName evidence="1">Glucosamine-6-phosphate deaminase 1</fullName>
        <ecNumber evidence="1">3.5.99.6</ecNumber>
    </submittedName>
</protein>
<dbReference type="EC" id="3.5.99.6" evidence="1"/>
<sequence>MPQSKSTLNTMTTEFPDYLKINRDALAKGTAVKLSIVKDMSEIAQHMATAMFKAIKVAEQNGHPATLIVPVGPVDQYPILADMLNQNQYSIRDVMLINMDEYLTDDDQWVDISHPLSFRGYMNRKFYDLLNPELSPLPENRICPDPNNVGAIQQLIDQREGVDACFGGIGINGHIAFNEPPEPGHKIPTEEFLQLPTRNLNLTRETRTINSVTVGGEISIIPWRAVTIGMKEILAAKEQHFYCNRIWQSSVIRRVLQGPITGDCPASLLRTHTDVSLTVAEYVADLPDIRLR</sequence>
<dbReference type="PANTHER" id="PTHR42892:SF1">
    <property type="entry name" value="GLUCOSAMINE-6-PHOSPHATE ISOMERASE"/>
    <property type="match status" value="1"/>
</dbReference>
<dbReference type="EMBL" id="CP037920">
    <property type="protein sequence ID" value="QDT94695.1"/>
    <property type="molecule type" value="Genomic_DNA"/>
</dbReference>
<dbReference type="GO" id="GO:0004342">
    <property type="term" value="F:glucosamine-6-phosphate deaminase activity"/>
    <property type="evidence" value="ECO:0007669"/>
    <property type="project" value="UniProtKB-EC"/>
</dbReference>
<dbReference type="Proteomes" id="UP000318704">
    <property type="component" value="Chromosome"/>
</dbReference>
<gene>
    <name evidence="1" type="primary">nagB_1</name>
    <name evidence="1" type="ORF">V144x_01260</name>
</gene>
<dbReference type="InterPro" id="IPR037171">
    <property type="entry name" value="NagB/RpiA_transferase-like"/>
</dbReference>
<dbReference type="SUPFAM" id="SSF100950">
    <property type="entry name" value="NagB/RpiA/CoA transferase-like"/>
    <property type="match status" value="1"/>
</dbReference>
<evidence type="ECO:0000313" key="1">
    <source>
        <dbReference type="EMBL" id="QDT94695.1"/>
    </source>
</evidence>
<keyword evidence="1" id="KW-0378">Hydrolase</keyword>